<gene>
    <name evidence="3" type="ORF">GCM10017576_22090</name>
</gene>
<comment type="caution">
    <text evidence="3">The sequence shown here is derived from an EMBL/GenBank/DDBJ whole genome shotgun (WGS) entry which is preliminary data.</text>
</comment>
<evidence type="ECO:0000313" key="3">
    <source>
        <dbReference type="EMBL" id="GLJ62079.1"/>
    </source>
</evidence>
<evidence type="ECO:0000256" key="2">
    <source>
        <dbReference type="SAM" id="Phobius"/>
    </source>
</evidence>
<dbReference type="EMBL" id="BSEJ01000010">
    <property type="protein sequence ID" value="GLJ62079.1"/>
    <property type="molecule type" value="Genomic_DNA"/>
</dbReference>
<evidence type="ECO:0000313" key="4">
    <source>
        <dbReference type="Proteomes" id="UP001142462"/>
    </source>
</evidence>
<keyword evidence="2" id="KW-1133">Transmembrane helix</keyword>
<evidence type="ECO:0000256" key="1">
    <source>
        <dbReference type="SAM" id="MobiDB-lite"/>
    </source>
</evidence>
<proteinExistence type="predicted"/>
<name>A0A9W6LWR9_9MICO</name>
<keyword evidence="4" id="KW-1185">Reference proteome</keyword>
<sequence length="102" mass="10625">MPALAVLAATPSPQPTVDPDLVTPGPLGFATIVVLVIAVFLLVFDMLRRVRRARYREEANAVLDAEEAAAQEAAAQEGADPRGTGTASDGRGETGEEPTPGR</sequence>
<organism evidence="3 4">
    <name type="scientific">Microbacterium barkeri</name>
    <dbReference type="NCBI Taxonomy" id="33917"/>
    <lineage>
        <taxon>Bacteria</taxon>
        <taxon>Bacillati</taxon>
        <taxon>Actinomycetota</taxon>
        <taxon>Actinomycetes</taxon>
        <taxon>Micrococcales</taxon>
        <taxon>Microbacteriaceae</taxon>
        <taxon>Microbacterium</taxon>
    </lineage>
</organism>
<reference evidence="3" key="2">
    <citation type="submission" date="2023-01" db="EMBL/GenBank/DDBJ databases">
        <authorList>
            <person name="Sun Q."/>
            <person name="Evtushenko L."/>
        </authorList>
    </citation>
    <scope>NUCLEOTIDE SEQUENCE</scope>
    <source>
        <strain evidence="3">VKM Ac-1020</strain>
    </source>
</reference>
<dbReference type="AlphaFoldDB" id="A0A9W6LWR9"/>
<reference evidence="3" key="1">
    <citation type="journal article" date="2014" name="Int. J. Syst. Evol. Microbiol.">
        <title>Complete genome sequence of Corynebacterium casei LMG S-19264T (=DSM 44701T), isolated from a smear-ripened cheese.</title>
        <authorList>
            <consortium name="US DOE Joint Genome Institute (JGI-PGF)"/>
            <person name="Walter F."/>
            <person name="Albersmeier A."/>
            <person name="Kalinowski J."/>
            <person name="Ruckert C."/>
        </authorList>
    </citation>
    <scope>NUCLEOTIDE SEQUENCE</scope>
    <source>
        <strain evidence="3">VKM Ac-1020</strain>
    </source>
</reference>
<keyword evidence="2" id="KW-0472">Membrane</keyword>
<keyword evidence="2" id="KW-0812">Transmembrane</keyword>
<dbReference type="RefSeq" id="WP_271173773.1">
    <property type="nucleotide sequence ID" value="NZ_BSEJ01000010.1"/>
</dbReference>
<protein>
    <submittedName>
        <fullName evidence="3">Uncharacterized protein</fullName>
    </submittedName>
</protein>
<feature type="region of interest" description="Disordered" evidence="1">
    <location>
        <begin position="67"/>
        <end position="102"/>
    </location>
</feature>
<feature type="transmembrane region" description="Helical" evidence="2">
    <location>
        <begin position="29"/>
        <end position="47"/>
    </location>
</feature>
<dbReference type="Proteomes" id="UP001142462">
    <property type="component" value="Unassembled WGS sequence"/>
</dbReference>
<accession>A0A9W6LWR9</accession>